<feature type="transmembrane region" description="Helical" evidence="12">
    <location>
        <begin position="64"/>
        <end position="88"/>
    </location>
</feature>
<organism evidence="14 15">
    <name type="scientific">Patella caerulea</name>
    <name type="common">Rayed Mediterranean limpet</name>
    <dbReference type="NCBI Taxonomy" id="87958"/>
    <lineage>
        <taxon>Eukaryota</taxon>
        <taxon>Metazoa</taxon>
        <taxon>Spiralia</taxon>
        <taxon>Lophotrochozoa</taxon>
        <taxon>Mollusca</taxon>
        <taxon>Gastropoda</taxon>
        <taxon>Patellogastropoda</taxon>
        <taxon>Patelloidea</taxon>
        <taxon>Patellidae</taxon>
        <taxon>Patella</taxon>
    </lineage>
</organism>
<feature type="domain" description="G-protein coupled receptors family 1 profile" evidence="13">
    <location>
        <begin position="1"/>
        <end position="170"/>
    </location>
</feature>
<keyword evidence="3" id="KW-0716">Sensory transduction</keyword>
<evidence type="ECO:0000256" key="11">
    <source>
        <dbReference type="ARBA" id="ARBA00023224"/>
    </source>
</evidence>
<keyword evidence="11" id="KW-0807">Transducer</keyword>
<dbReference type="GO" id="GO:0007602">
    <property type="term" value="P:phototransduction"/>
    <property type="evidence" value="ECO:0007669"/>
    <property type="project" value="UniProtKB-KW"/>
</dbReference>
<dbReference type="PANTHER" id="PTHR24240">
    <property type="entry name" value="OPSIN"/>
    <property type="match status" value="1"/>
</dbReference>
<dbReference type="AlphaFoldDB" id="A0AAN8K2G2"/>
<dbReference type="PROSITE" id="PS50262">
    <property type="entry name" value="G_PROTEIN_RECEP_F1_2"/>
    <property type="match status" value="1"/>
</dbReference>
<keyword evidence="2" id="KW-0600">Photoreceptor protein</keyword>
<evidence type="ECO:0000313" key="15">
    <source>
        <dbReference type="Proteomes" id="UP001347796"/>
    </source>
</evidence>
<sequence length="203" mass="23208">MTSYPSFIFSDLDLKTRHYVISCLIVWFNSFFWSSMPLIGWSKYALDPSHIACLLGLANPDMDLIAYIMCIFIVCFVIPVLIIGVSYYKTWQQIKGIGDGGAQENIEWTNHKQITKMSIVVVIMFMITWSPYALVHLYAIFYPSSLVSPLFGIIPALFAKSSTAYNPIIYALINKRFRLALKKLCGCIFTRKDRQALQVHNLI</sequence>
<name>A0AAN8K2G2_PATCE</name>
<dbReference type="InterPro" id="IPR017452">
    <property type="entry name" value="GPCR_Rhodpsn_7TM"/>
</dbReference>
<dbReference type="Gene3D" id="1.20.1070.10">
    <property type="entry name" value="Rhodopsin 7-helix transmembrane proteins"/>
    <property type="match status" value="1"/>
</dbReference>
<feature type="transmembrane region" description="Helical" evidence="12">
    <location>
        <begin position="20"/>
        <end position="39"/>
    </location>
</feature>
<evidence type="ECO:0000256" key="12">
    <source>
        <dbReference type="SAM" id="Phobius"/>
    </source>
</evidence>
<evidence type="ECO:0000313" key="14">
    <source>
        <dbReference type="EMBL" id="KAK6187284.1"/>
    </source>
</evidence>
<evidence type="ECO:0000256" key="6">
    <source>
        <dbReference type="ARBA" id="ARBA00022989"/>
    </source>
</evidence>
<reference evidence="14 15" key="1">
    <citation type="submission" date="2024-01" db="EMBL/GenBank/DDBJ databases">
        <title>The genome of the rayed Mediterranean limpet Patella caerulea (Linnaeus, 1758).</title>
        <authorList>
            <person name="Anh-Thu Weber A."/>
            <person name="Halstead-Nussloch G."/>
        </authorList>
    </citation>
    <scope>NUCLEOTIDE SEQUENCE [LARGE SCALE GENOMIC DNA]</scope>
    <source>
        <strain evidence="14">AATW-2023a</strain>
        <tissue evidence="14">Whole specimen</tissue>
    </source>
</reference>
<evidence type="ECO:0000256" key="7">
    <source>
        <dbReference type="ARBA" id="ARBA00022991"/>
    </source>
</evidence>
<dbReference type="EMBL" id="JAZGQO010000004">
    <property type="protein sequence ID" value="KAK6187284.1"/>
    <property type="molecule type" value="Genomic_DNA"/>
</dbReference>
<dbReference type="InterPro" id="IPR050125">
    <property type="entry name" value="GPCR_opsins"/>
</dbReference>
<keyword evidence="8" id="KW-0297">G-protein coupled receptor</keyword>
<feature type="transmembrane region" description="Helical" evidence="12">
    <location>
        <begin position="119"/>
        <end position="141"/>
    </location>
</feature>
<dbReference type="SUPFAM" id="SSF81321">
    <property type="entry name" value="Family A G protein-coupled receptor-like"/>
    <property type="match status" value="1"/>
</dbReference>
<dbReference type="GO" id="GO:0009881">
    <property type="term" value="F:photoreceptor activity"/>
    <property type="evidence" value="ECO:0007669"/>
    <property type="project" value="UniProtKB-KW"/>
</dbReference>
<evidence type="ECO:0000259" key="13">
    <source>
        <dbReference type="PROSITE" id="PS50262"/>
    </source>
</evidence>
<keyword evidence="5" id="KW-0681">Retinal protein</keyword>
<evidence type="ECO:0000256" key="3">
    <source>
        <dbReference type="ARBA" id="ARBA00022606"/>
    </source>
</evidence>
<gene>
    <name evidence="14" type="ORF">SNE40_005347</name>
</gene>
<dbReference type="GO" id="GO:0016020">
    <property type="term" value="C:membrane"/>
    <property type="evidence" value="ECO:0007669"/>
    <property type="project" value="UniProtKB-SubCell"/>
</dbReference>
<keyword evidence="7" id="KW-0157">Chromophore</keyword>
<proteinExistence type="predicted"/>
<keyword evidence="10" id="KW-0675">Receptor</keyword>
<comment type="caution">
    <text evidence="14">The sequence shown here is derived from an EMBL/GenBank/DDBJ whole genome shotgun (WGS) entry which is preliminary data.</text>
</comment>
<evidence type="ECO:0000256" key="8">
    <source>
        <dbReference type="ARBA" id="ARBA00023040"/>
    </source>
</evidence>
<dbReference type="InterPro" id="IPR027430">
    <property type="entry name" value="Retinal_BS"/>
</dbReference>
<dbReference type="PROSITE" id="PS00238">
    <property type="entry name" value="OPSIN"/>
    <property type="match status" value="1"/>
</dbReference>
<evidence type="ECO:0000256" key="1">
    <source>
        <dbReference type="ARBA" id="ARBA00004141"/>
    </source>
</evidence>
<keyword evidence="4 12" id="KW-0812">Transmembrane</keyword>
<keyword evidence="6 12" id="KW-1133">Transmembrane helix</keyword>
<protein>
    <recommendedName>
        <fullName evidence="13">G-protein coupled receptors family 1 profile domain-containing protein</fullName>
    </recommendedName>
</protein>
<evidence type="ECO:0000256" key="4">
    <source>
        <dbReference type="ARBA" id="ARBA00022692"/>
    </source>
</evidence>
<evidence type="ECO:0000256" key="10">
    <source>
        <dbReference type="ARBA" id="ARBA00023170"/>
    </source>
</evidence>
<keyword evidence="15" id="KW-1185">Reference proteome</keyword>
<comment type="subcellular location">
    <subcellularLocation>
        <location evidence="1">Membrane</location>
        <topology evidence="1">Multi-pass membrane protein</topology>
    </subcellularLocation>
</comment>
<dbReference type="GO" id="GO:0004930">
    <property type="term" value="F:G protein-coupled receptor activity"/>
    <property type="evidence" value="ECO:0007669"/>
    <property type="project" value="UniProtKB-KW"/>
</dbReference>
<evidence type="ECO:0000256" key="2">
    <source>
        <dbReference type="ARBA" id="ARBA00022543"/>
    </source>
</evidence>
<dbReference type="PRINTS" id="PR00237">
    <property type="entry name" value="GPCRRHODOPSN"/>
</dbReference>
<dbReference type="Proteomes" id="UP001347796">
    <property type="component" value="Unassembled WGS sequence"/>
</dbReference>
<dbReference type="Pfam" id="PF00001">
    <property type="entry name" value="7tm_1"/>
    <property type="match status" value="1"/>
</dbReference>
<keyword evidence="9 12" id="KW-0472">Membrane</keyword>
<accession>A0AAN8K2G2</accession>
<feature type="transmembrane region" description="Helical" evidence="12">
    <location>
        <begin position="153"/>
        <end position="173"/>
    </location>
</feature>
<evidence type="ECO:0000256" key="9">
    <source>
        <dbReference type="ARBA" id="ARBA00023136"/>
    </source>
</evidence>
<dbReference type="InterPro" id="IPR000276">
    <property type="entry name" value="GPCR_Rhodpsn"/>
</dbReference>
<evidence type="ECO:0000256" key="5">
    <source>
        <dbReference type="ARBA" id="ARBA00022925"/>
    </source>
</evidence>